<feature type="transmembrane region" description="Helical" evidence="1">
    <location>
        <begin position="45"/>
        <end position="67"/>
    </location>
</feature>
<feature type="transmembrane region" description="Helical" evidence="1">
    <location>
        <begin position="79"/>
        <end position="107"/>
    </location>
</feature>
<comment type="caution">
    <text evidence="2">The sequence shown here is derived from an EMBL/GenBank/DDBJ whole genome shotgun (WGS) entry which is preliminary data.</text>
</comment>
<feature type="transmembrane region" description="Helical" evidence="1">
    <location>
        <begin position="137"/>
        <end position="155"/>
    </location>
</feature>
<feature type="transmembrane region" description="Helical" evidence="1">
    <location>
        <begin position="162"/>
        <end position="184"/>
    </location>
</feature>
<keyword evidence="3" id="KW-1185">Reference proteome</keyword>
<feature type="transmembrane region" description="Helical" evidence="1">
    <location>
        <begin position="12"/>
        <end position="33"/>
    </location>
</feature>
<dbReference type="EMBL" id="JAKLTR010000011">
    <property type="protein sequence ID" value="MCG2615955.1"/>
    <property type="molecule type" value="Genomic_DNA"/>
</dbReference>
<organism evidence="2 3">
    <name type="scientific">Terrimonas ginsenosidimutans</name>
    <dbReference type="NCBI Taxonomy" id="2908004"/>
    <lineage>
        <taxon>Bacteria</taxon>
        <taxon>Pseudomonadati</taxon>
        <taxon>Bacteroidota</taxon>
        <taxon>Chitinophagia</taxon>
        <taxon>Chitinophagales</taxon>
        <taxon>Chitinophagaceae</taxon>
        <taxon>Terrimonas</taxon>
    </lineage>
</organism>
<feature type="transmembrane region" description="Helical" evidence="1">
    <location>
        <begin position="190"/>
        <end position="211"/>
    </location>
</feature>
<evidence type="ECO:0008006" key="4">
    <source>
        <dbReference type="Google" id="ProtNLM"/>
    </source>
</evidence>
<keyword evidence="1" id="KW-1133">Transmembrane helix</keyword>
<protein>
    <recommendedName>
        <fullName evidence="4">DUF4386 domain-containing protein</fullName>
    </recommendedName>
</protein>
<proteinExistence type="predicted"/>
<dbReference type="Proteomes" id="UP001165367">
    <property type="component" value="Unassembled WGS sequence"/>
</dbReference>
<evidence type="ECO:0000256" key="1">
    <source>
        <dbReference type="SAM" id="Phobius"/>
    </source>
</evidence>
<reference evidence="2" key="1">
    <citation type="submission" date="2022-01" db="EMBL/GenBank/DDBJ databases">
        <authorList>
            <person name="Jo J.-H."/>
            <person name="Im W.-T."/>
        </authorList>
    </citation>
    <scope>NUCLEOTIDE SEQUENCE</scope>
    <source>
        <strain evidence="2">NA20</strain>
    </source>
</reference>
<gene>
    <name evidence="2" type="ORF">LZZ85_16785</name>
</gene>
<name>A0ABS9KUJ8_9BACT</name>
<keyword evidence="1" id="KW-0812">Transmembrane</keyword>
<evidence type="ECO:0000313" key="3">
    <source>
        <dbReference type="Proteomes" id="UP001165367"/>
    </source>
</evidence>
<keyword evidence="1" id="KW-0472">Membrane</keyword>
<dbReference type="RefSeq" id="WP_237874493.1">
    <property type="nucleotide sequence ID" value="NZ_JAKLTR010000011.1"/>
</dbReference>
<accession>A0ABS9KUJ8</accession>
<evidence type="ECO:0000313" key="2">
    <source>
        <dbReference type="EMBL" id="MCG2615955.1"/>
    </source>
</evidence>
<sequence>MTNNNQPIPKNAGIALLVFTILLLFTMVLHPAGSNIPGLIRKSNLIIITHGAAMLALPIGWAGFWGLTGFLGTNRFSSVLGFSFISIGVIAAMLAGATNGVVLPLFLRGYADATEETINGLQSVVRYSFAVNKAFDYIYTGAFSLGILCWSVLILQTKRMQSWIGIAGLLLAVAMIAIFFGGFAGANRLMGLRIFLAAVLVWIVIVALVLVKKKE</sequence>